<name>S9PFR1_CYSF2</name>
<keyword evidence="3" id="KW-1185">Reference proteome</keyword>
<reference evidence="2" key="1">
    <citation type="submission" date="2013-05" db="EMBL/GenBank/DDBJ databases">
        <title>Genome assembly of Cystobacter fuscus DSM 2262.</title>
        <authorList>
            <person name="Sharma G."/>
            <person name="Khatri I."/>
            <person name="Kaur C."/>
            <person name="Mayilraj S."/>
            <person name="Subramanian S."/>
        </authorList>
    </citation>
    <scope>NUCLEOTIDE SEQUENCE [LARGE SCALE GENOMIC DNA]</scope>
    <source>
        <strain evidence="2">DSM 2262</strain>
    </source>
</reference>
<evidence type="ECO:0000256" key="1">
    <source>
        <dbReference type="SAM" id="MobiDB-lite"/>
    </source>
</evidence>
<proteinExistence type="predicted"/>
<organism evidence="2 3">
    <name type="scientific">Cystobacter fuscus (strain ATCC 25194 / DSM 2262 / NBRC 100088 / M29)</name>
    <dbReference type="NCBI Taxonomy" id="1242864"/>
    <lineage>
        <taxon>Bacteria</taxon>
        <taxon>Pseudomonadati</taxon>
        <taxon>Myxococcota</taxon>
        <taxon>Myxococcia</taxon>
        <taxon>Myxococcales</taxon>
        <taxon>Cystobacterineae</taxon>
        <taxon>Archangiaceae</taxon>
        <taxon>Cystobacter</taxon>
    </lineage>
</organism>
<protein>
    <submittedName>
        <fullName evidence="2">Uncharacterized protein</fullName>
    </submittedName>
</protein>
<comment type="caution">
    <text evidence="2">The sequence shown here is derived from an EMBL/GenBank/DDBJ whole genome shotgun (WGS) entry which is preliminary data.</text>
</comment>
<dbReference type="EMBL" id="ANAH02000005">
    <property type="protein sequence ID" value="EPX63220.1"/>
    <property type="molecule type" value="Genomic_DNA"/>
</dbReference>
<evidence type="ECO:0000313" key="3">
    <source>
        <dbReference type="Proteomes" id="UP000011682"/>
    </source>
</evidence>
<dbReference type="Proteomes" id="UP000011682">
    <property type="component" value="Unassembled WGS sequence"/>
</dbReference>
<accession>S9PFR1</accession>
<evidence type="ECO:0000313" key="2">
    <source>
        <dbReference type="EMBL" id="EPX63220.1"/>
    </source>
</evidence>
<gene>
    <name evidence="2" type="ORF">D187_005625</name>
</gene>
<sequence length="37" mass="4317">MQPATNHAQVKEDARHERWHYHTRGTQRGLACYKAAP</sequence>
<dbReference type="AlphaFoldDB" id="S9PFR1"/>
<feature type="region of interest" description="Disordered" evidence="1">
    <location>
        <begin position="1"/>
        <end position="37"/>
    </location>
</feature>